<evidence type="ECO:0000256" key="10">
    <source>
        <dbReference type="PROSITE-ProRule" id="PRU01049"/>
    </source>
</evidence>
<evidence type="ECO:0000256" key="9">
    <source>
        <dbReference type="HAMAP-Rule" id="MF_00195"/>
    </source>
</evidence>
<accession>C7MNA9</accession>
<feature type="domain" description="EngA-type G" evidence="12">
    <location>
        <begin position="182"/>
        <end position="356"/>
    </location>
</feature>
<comment type="similarity">
    <text evidence="1 9 10 11">Belongs to the TRAFAC class TrmE-Era-EngA-EngB-Septin-like GTPase superfamily. EngA (Der) GTPase family.</text>
</comment>
<keyword evidence="5 9" id="KW-0547">Nucleotide-binding</keyword>
<dbReference type="Gene3D" id="3.30.300.20">
    <property type="match status" value="1"/>
</dbReference>
<evidence type="ECO:0000256" key="11">
    <source>
        <dbReference type="RuleBase" id="RU004481"/>
    </source>
</evidence>
<dbReference type="GO" id="GO:0005525">
    <property type="term" value="F:GTP binding"/>
    <property type="evidence" value="ECO:0007669"/>
    <property type="project" value="UniProtKB-UniRule"/>
</dbReference>
<evidence type="ECO:0000256" key="7">
    <source>
        <dbReference type="ARBA" id="ARBA00032345"/>
    </source>
</evidence>
<gene>
    <name evidence="9" type="primary">der</name>
    <name evidence="13" type="ordered locus">Ccur_06890</name>
</gene>
<dbReference type="STRING" id="469378.Ccur_06890"/>
<dbReference type="InterPro" id="IPR016484">
    <property type="entry name" value="GTPase_Der"/>
</dbReference>
<evidence type="ECO:0000313" key="13">
    <source>
        <dbReference type="EMBL" id="ACU94399.1"/>
    </source>
</evidence>
<evidence type="ECO:0000256" key="3">
    <source>
        <dbReference type="ARBA" id="ARBA00022517"/>
    </source>
</evidence>
<evidence type="ECO:0000256" key="6">
    <source>
        <dbReference type="ARBA" id="ARBA00023134"/>
    </source>
</evidence>
<dbReference type="Gene3D" id="3.40.50.300">
    <property type="entry name" value="P-loop containing nucleotide triphosphate hydrolases"/>
    <property type="match status" value="2"/>
</dbReference>
<dbReference type="KEGG" id="ccu:Ccur_06890"/>
<dbReference type="InterPro" id="IPR015946">
    <property type="entry name" value="KH_dom-like_a/b"/>
</dbReference>
<dbReference type="GO" id="GO:0043022">
    <property type="term" value="F:ribosome binding"/>
    <property type="evidence" value="ECO:0007669"/>
    <property type="project" value="TreeGrafter"/>
</dbReference>
<dbReference type="HAMAP" id="MF_00195">
    <property type="entry name" value="GTPase_Der"/>
    <property type="match status" value="1"/>
</dbReference>
<reference evidence="13 14" key="1">
    <citation type="journal article" date="2009" name="Stand. Genomic Sci.">
        <title>Complete genome sequence of Cryptobacterium curtum type strain (12-3).</title>
        <authorList>
            <person name="Mavrommatis K."/>
            <person name="Pukall R."/>
            <person name="Rohde C."/>
            <person name="Chen F."/>
            <person name="Sims D."/>
            <person name="Brettin T."/>
            <person name="Kuske C."/>
            <person name="Detter J.C."/>
            <person name="Han C."/>
            <person name="Lapidus A."/>
            <person name="Copeland A."/>
            <person name="Glavina Del Rio T."/>
            <person name="Nolan M."/>
            <person name="Lucas S."/>
            <person name="Tice H."/>
            <person name="Cheng J.F."/>
            <person name="Bruce D."/>
            <person name="Goodwin L."/>
            <person name="Pitluck S."/>
            <person name="Ovchinnikova G."/>
            <person name="Pati A."/>
            <person name="Ivanova N."/>
            <person name="Chen A."/>
            <person name="Palaniappan K."/>
            <person name="Chain P."/>
            <person name="D'haeseleer P."/>
            <person name="Goker M."/>
            <person name="Bristow J."/>
            <person name="Eisen J.A."/>
            <person name="Markowitz V."/>
            <person name="Hugenholtz P."/>
            <person name="Rohde M."/>
            <person name="Klenk H.P."/>
            <person name="Kyrpides N.C."/>
        </authorList>
    </citation>
    <scope>NUCLEOTIDE SEQUENCE [LARGE SCALE GENOMIC DNA]</scope>
    <source>
        <strain evidence="14">ATCC 700683 / DSM 15641 / 12-3</strain>
    </source>
</reference>
<evidence type="ECO:0000256" key="2">
    <source>
        <dbReference type="ARBA" id="ARBA00020953"/>
    </source>
</evidence>
<dbReference type="AlphaFoldDB" id="C7MNA9"/>
<organism evidence="13 14">
    <name type="scientific">Cryptobacterium curtum (strain ATCC 700683 / DSM 15641 / CCUG 43107 / 12-3)</name>
    <dbReference type="NCBI Taxonomy" id="469378"/>
    <lineage>
        <taxon>Bacteria</taxon>
        <taxon>Bacillati</taxon>
        <taxon>Actinomycetota</taxon>
        <taxon>Coriobacteriia</taxon>
        <taxon>Eggerthellales</taxon>
        <taxon>Eggerthellaceae</taxon>
        <taxon>Cryptobacterium</taxon>
    </lineage>
</organism>
<feature type="binding site" evidence="9">
    <location>
        <begin position="57"/>
        <end position="61"/>
    </location>
    <ligand>
        <name>GTP</name>
        <dbReference type="ChEBI" id="CHEBI:37565"/>
        <label>1</label>
    </ligand>
</feature>
<dbReference type="PRINTS" id="PR00326">
    <property type="entry name" value="GTP1OBG"/>
</dbReference>
<evidence type="ECO:0000256" key="8">
    <source>
        <dbReference type="ARBA" id="ARBA00053470"/>
    </source>
</evidence>
<dbReference type="CDD" id="cd01895">
    <property type="entry name" value="EngA2"/>
    <property type="match status" value="1"/>
</dbReference>
<keyword evidence="6 9" id="KW-0342">GTP-binding</keyword>
<dbReference type="eggNOG" id="COG1160">
    <property type="taxonomic scope" value="Bacteria"/>
</dbReference>
<dbReference type="NCBIfam" id="TIGR00231">
    <property type="entry name" value="small_GTP"/>
    <property type="match status" value="2"/>
</dbReference>
<dbReference type="InterPro" id="IPR005225">
    <property type="entry name" value="Small_GTP-bd"/>
</dbReference>
<dbReference type="SUPFAM" id="SSF52540">
    <property type="entry name" value="P-loop containing nucleoside triphosphate hydrolases"/>
    <property type="match status" value="2"/>
</dbReference>
<evidence type="ECO:0000256" key="5">
    <source>
        <dbReference type="ARBA" id="ARBA00022741"/>
    </source>
</evidence>
<feature type="binding site" evidence="9">
    <location>
        <begin position="235"/>
        <end position="239"/>
    </location>
    <ligand>
        <name>GTP</name>
        <dbReference type="ChEBI" id="CHEBI:37565"/>
        <label>2</label>
    </ligand>
</feature>
<dbReference type="OrthoDB" id="9805918at2"/>
<feature type="domain" description="EngA-type G" evidence="12">
    <location>
        <begin position="4"/>
        <end position="168"/>
    </location>
</feature>
<feature type="binding site" evidence="9">
    <location>
        <begin position="10"/>
        <end position="17"/>
    </location>
    <ligand>
        <name>GTP</name>
        <dbReference type="ChEBI" id="CHEBI:37565"/>
        <label>1</label>
    </ligand>
</feature>
<dbReference type="PIRSF" id="PIRSF006485">
    <property type="entry name" value="GTP-binding_EngA"/>
    <property type="match status" value="1"/>
</dbReference>
<dbReference type="Pfam" id="PF01926">
    <property type="entry name" value="MMR_HSR1"/>
    <property type="match status" value="2"/>
</dbReference>
<evidence type="ECO:0000313" key="14">
    <source>
        <dbReference type="Proteomes" id="UP000000954"/>
    </source>
</evidence>
<evidence type="ECO:0000256" key="1">
    <source>
        <dbReference type="ARBA" id="ARBA00008279"/>
    </source>
</evidence>
<feature type="binding site" evidence="9">
    <location>
        <begin position="120"/>
        <end position="123"/>
    </location>
    <ligand>
        <name>GTP</name>
        <dbReference type="ChEBI" id="CHEBI:37565"/>
        <label>1</label>
    </ligand>
</feature>
<sequence length="444" mass="49702">MAKHLVAVVGRPNVGKSTFVNRIVHSDEAIVHAMRGVTRDRSYHDADWNGHHFTLIDTGGIEMGDEDAFQTSIRNQAFTAARECDVILLLVDGRTGITADDEEVARILRREKAPVLVVVNKLDNLDTADAMYEFYRLGLGDPWPISAIHGTGTGDLLDAVVAELDKVTPNETCENDDDDEIINVAIIGRPNAGKSSLTNMLSRNDRSIVSDVAGTTRDAIDTLVAHEGRAYRLVDTAGLRRKSKIDEDVEYYGFVRSMRAIDRADVVLLMVDGTLGLTDQDQRIAGFAHERGCAMVIVLNKWDIVEGADRKEAVRDQITESLRFVGFAPVVAVSALTGKNTHRIWEAIDTAWDGYHREIPTSQLNNWLTDIREFGHTVSSGKKLLKVKYATQTGICPPQFTFFANHPEMVTDNYRRYLENRMRRTFDLTGTPIRIKFKRKDDSR</sequence>
<evidence type="ECO:0000259" key="12">
    <source>
        <dbReference type="PROSITE" id="PS51712"/>
    </source>
</evidence>
<dbReference type="FunFam" id="3.30.300.20:FF:000004">
    <property type="entry name" value="GTPase Der"/>
    <property type="match status" value="1"/>
</dbReference>
<dbReference type="InterPro" id="IPR032859">
    <property type="entry name" value="KH_dom-like"/>
</dbReference>
<protein>
    <recommendedName>
        <fullName evidence="2 9">GTPase Der</fullName>
    </recommendedName>
    <alternativeName>
        <fullName evidence="7 9">GTP-binding protein EngA</fullName>
    </alternativeName>
</protein>
<dbReference type="HOGENOM" id="CLU_016077_6_2_11"/>
<dbReference type="Proteomes" id="UP000000954">
    <property type="component" value="Chromosome"/>
</dbReference>
<comment type="function">
    <text evidence="8 9 11">GTPase that plays an essential role in the late steps of ribosome biogenesis.</text>
</comment>
<dbReference type="PANTHER" id="PTHR43834:SF6">
    <property type="entry name" value="GTPASE DER"/>
    <property type="match status" value="1"/>
</dbReference>
<dbReference type="InterPro" id="IPR006073">
    <property type="entry name" value="GTP-bd"/>
</dbReference>
<dbReference type="InterPro" id="IPR031166">
    <property type="entry name" value="G_ENGA"/>
</dbReference>
<dbReference type="InterPro" id="IPR027417">
    <property type="entry name" value="P-loop_NTPase"/>
</dbReference>
<dbReference type="NCBIfam" id="TIGR03594">
    <property type="entry name" value="GTPase_EngA"/>
    <property type="match status" value="1"/>
</dbReference>
<proteinExistence type="inferred from homology"/>
<evidence type="ECO:0000256" key="4">
    <source>
        <dbReference type="ARBA" id="ARBA00022737"/>
    </source>
</evidence>
<dbReference type="FunFam" id="3.40.50.300:FF:000057">
    <property type="entry name" value="GTPase Der"/>
    <property type="match status" value="1"/>
</dbReference>
<dbReference type="PROSITE" id="PS51712">
    <property type="entry name" value="G_ENGA"/>
    <property type="match status" value="2"/>
</dbReference>
<dbReference type="CDD" id="cd01894">
    <property type="entry name" value="EngA1"/>
    <property type="match status" value="1"/>
</dbReference>
<keyword evidence="14" id="KW-1185">Reference proteome</keyword>
<keyword evidence="4 11" id="KW-0677">Repeat</keyword>
<dbReference type="Pfam" id="PF14714">
    <property type="entry name" value="KH_dom-like"/>
    <property type="match status" value="1"/>
</dbReference>
<keyword evidence="3 9" id="KW-0690">Ribosome biogenesis</keyword>
<name>C7MNA9_CRYCD</name>
<comment type="subunit">
    <text evidence="9">Associates with the 50S ribosomal subunit.</text>
</comment>
<feature type="binding site" evidence="9">
    <location>
        <begin position="188"/>
        <end position="195"/>
    </location>
    <ligand>
        <name>GTP</name>
        <dbReference type="ChEBI" id="CHEBI:37565"/>
        <label>2</label>
    </ligand>
</feature>
<dbReference type="RefSeq" id="WP_012803087.1">
    <property type="nucleotide sequence ID" value="NC_013170.1"/>
</dbReference>
<dbReference type="GO" id="GO:0042254">
    <property type="term" value="P:ribosome biogenesis"/>
    <property type="evidence" value="ECO:0007669"/>
    <property type="project" value="UniProtKB-KW"/>
</dbReference>
<feature type="binding site" evidence="9">
    <location>
        <begin position="300"/>
        <end position="303"/>
    </location>
    <ligand>
        <name>GTP</name>
        <dbReference type="ChEBI" id="CHEBI:37565"/>
        <label>2</label>
    </ligand>
</feature>
<dbReference type="PANTHER" id="PTHR43834">
    <property type="entry name" value="GTPASE DER"/>
    <property type="match status" value="1"/>
</dbReference>
<dbReference type="EMBL" id="CP001682">
    <property type="protein sequence ID" value="ACU94399.1"/>
    <property type="molecule type" value="Genomic_DNA"/>
</dbReference>
<dbReference type="FunFam" id="3.40.50.300:FF:000040">
    <property type="entry name" value="GTPase Der"/>
    <property type="match status" value="1"/>
</dbReference>